<dbReference type="RefSeq" id="WP_230096819.1">
    <property type="nucleotide sequence ID" value="NZ_CAKKNS010000004.1"/>
</dbReference>
<name>A0ABN8BM74_9LACO</name>
<accession>A0ABN8BM74</accession>
<sequence length="46" mass="5536">MQNKPEKTKKELQDENDYLRARVDYLEKIDSLIQKKKKSQTSKKPN</sequence>
<keyword evidence="2" id="KW-1185">Reference proteome</keyword>
<dbReference type="EMBL" id="CAKKNS010000004">
    <property type="protein sequence ID" value="CAH0416779.1"/>
    <property type="molecule type" value="Genomic_DNA"/>
</dbReference>
<organism evidence="1 2">
    <name type="scientific">Periweissella fabaria</name>
    <dbReference type="NCBI Taxonomy" id="546157"/>
    <lineage>
        <taxon>Bacteria</taxon>
        <taxon>Bacillati</taxon>
        <taxon>Bacillota</taxon>
        <taxon>Bacilli</taxon>
        <taxon>Lactobacillales</taxon>
        <taxon>Lactobacillaceae</taxon>
        <taxon>Periweissella</taxon>
    </lineage>
</organism>
<evidence type="ECO:0008006" key="3">
    <source>
        <dbReference type="Google" id="ProtNLM"/>
    </source>
</evidence>
<dbReference type="Proteomes" id="UP000789707">
    <property type="component" value="Unassembled WGS sequence"/>
</dbReference>
<protein>
    <recommendedName>
        <fullName evidence="3">Transposase</fullName>
    </recommendedName>
</protein>
<evidence type="ECO:0000313" key="1">
    <source>
        <dbReference type="EMBL" id="CAH0416779.1"/>
    </source>
</evidence>
<proteinExistence type="predicted"/>
<gene>
    <name evidence="1" type="ORF">WFA24289_01092</name>
</gene>
<evidence type="ECO:0000313" key="2">
    <source>
        <dbReference type="Proteomes" id="UP000789707"/>
    </source>
</evidence>
<reference evidence="1 2" key="1">
    <citation type="submission" date="2021-11" db="EMBL/GenBank/DDBJ databases">
        <authorList>
            <person name="Depoorter E."/>
        </authorList>
    </citation>
    <scope>NUCLEOTIDE SEQUENCE [LARGE SCALE GENOMIC DNA]</scope>
    <source>
        <strain evidence="1 2">LMG 24289</strain>
    </source>
</reference>
<comment type="caution">
    <text evidence="1">The sequence shown here is derived from an EMBL/GenBank/DDBJ whole genome shotgun (WGS) entry which is preliminary data.</text>
</comment>